<feature type="compositionally biased region" description="Low complexity" evidence="1">
    <location>
        <begin position="14"/>
        <end position="63"/>
    </location>
</feature>
<evidence type="ECO:0000313" key="2">
    <source>
        <dbReference type="EMBL" id="JAT59505.1"/>
    </source>
</evidence>
<reference evidence="2" key="1">
    <citation type="submission" date="2015-07" db="EMBL/GenBank/DDBJ databases">
        <title>Transcriptome Assembly of Anthurium amnicola.</title>
        <authorList>
            <person name="Suzuki J."/>
        </authorList>
    </citation>
    <scope>NUCLEOTIDE SEQUENCE</scope>
</reference>
<evidence type="ECO:0000256" key="1">
    <source>
        <dbReference type="SAM" id="MobiDB-lite"/>
    </source>
</evidence>
<organism evidence="2">
    <name type="scientific">Anthurium amnicola</name>
    <dbReference type="NCBI Taxonomy" id="1678845"/>
    <lineage>
        <taxon>Eukaryota</taxon>
        <taxon>Viridiplantae</taxon>
        <taxon>Streptophyta</taxon>
        <taxon>Embryophyta</taxon>
        <taxon>Tracheophyta</taxon>
        <taxon>Spermatophyta</taxon>
        <taxon>Magnoliopsida</taxon>
        <taxon>Liliopsida</taxon>
        <taxon>Araceae</taxon>
        <taxon>Pothoideae</taxon>
        <taxon>Potheae</taxon>
        <taxon>Anthurium</taxon>
    </lineage>
</organism>
<sequence length="269" mass="28600">MEEATPATIFPNTRSSRSPPAVRSAPSPAVRGAPMATPAPSSAPTALPAPTAAPRGPAAAPREPMAPPAAPSAPSTTAAPAATSVPSAPPPPATAGHLQSGGARKRKLENSELQNSTYFKIRAIVRDLRPAFIEVLRAPDFRNCKAAYDIQRQIKMLLELSKQLRIEQAGQPQLDKPPNVLETDRERTSKPDIAPASIANRAGKDTSIPEEIISEARGLEKQLQGYQGTYIVGGSPMGWNFLVYRGSEPVYYGVTKEAFRSLSSDTLAE</sequence>
<gene>
    <name evidence="2" type="ORF">g.2427</name>
</gene>
<accession>A0A1D1YXZ7</accession>
<feature type="region of interest" description="Disordered" evidence="1">
    <location>
        <begin position="1"/>
        <end position="109"/>
    </location>
</feature>
<dbReference type="PANTHER" id="PTHR35459:SF2">
    <property type="entry name" value="T1N6.14 PROTEIN"/>
    <property type="match status" value="1"/>
</dbReference>
<feature type="region of interest" description="Disordered" evidence="1">
    <location>
        <begin position="169"/>
        <end position="201"/>
    </location>
</feature>
<dbReference type="EMBL" id="GDJX01008431">
    <property type="protein sequence ID" value="JAT59505.1"/>
    <property type="molecule type" value="Transcribed_RNA"/>
</dbReference>
<proteinExistence type="predicted"/>
<dbReference type="PANTHER" id="PTHR35459">
    <property type="entry name" value="T1N6.14 PROTEIN"/>
    <property type="match status" value="1"/>
</dbReference>
<name>A0A1D1YXZ7_9ARAE</name>
<dbReference type="AlphaFoldDB" id="A0A1D1YXZ7"/>
<protein>
    <submittedName>
        <fullName evidence="2">Uncharacterized protein</fullName>
    </submittedName>
</protein>
<feature type="compositionally biased region" description="Low complexity" evidence="1">
    <location>
        <begin position="72"/>
        <end position="86"/>
    </location>
</feature>